<sequence>MLWPEEFQELVNTWPHLPSAHPLSRFHAKFWGISLELERAEWRAAHAARLSSMGPDWSGTHEIKSTCYVLDIGFSELGVDKLWVRADYNHAYQCMKEHCPGTTERVLRSPSAVLTGSPGVGKTYFMIYALRRRIGEQEITLLYRDNTLYLFWEGGVHEVPRIPPQGFSYYKPWLLINSDEAPKGVPPELLDQDTPYFVVYCASPPETRWLSMSKGTNPGRFVLNPWTKEEIHEVAAIRFENPDLGAIDAVYDNYGPTPRLCIDYVADKAKLEEYKTSLDALISTLSFEIVLSMVRSVQALRPIDGAEKLFIIRRIGSSFSDLHSYKCDVTTRSLQSEIAVRMRKGTPT</sequence>
<gene>
    <name evidence="1" type="ORF">BDN72DRAFT_962952</name>
</gene>
<accession>A0ACD3AGF9</accession>
<name>A0ACD3AGF9_9AGAR</name>
<evidence type="ECO:0000313" key="1">
    <source>
        <dbReference type="EMBL" id="TFK64832.1"/>
    </source>
</evidence>
<protein>
    <submittedName>
        <fullName evidence="1">Uncharacterized protein</fullName>
    </submittedName>
</protein>
<proteinExistence type="predicted"/>
<organism evidence="1 2">
    <name type="scientific">Pluteus cervinus</name>
    <dbReference type="NCBI Taxonomy" id="181527"/>
    <lineage>
        <taxon>Eukaryota</taxon>
        <taxon>Fungi</taxon>
        <taxon>Dikarya</taxon>
        <taxon>Basidiomycota</taxon>
        <taxon>Agaricomycotina</taxon>
        <taxon>Agaricomycetes</taxon>
        <taxon>Agaricomycetidae</taxon>
        <taxon>Agaricales</taxon>
        <taxon>Pluteineae</taxon>
        <taxon>Pluteaceae</taxon>
        <taxon>Pluteus</taxon>
    </lineage>
</organism>
<keyword evidence="2" id="KW-1185">Reference proteome</keyword>
<dbReference type="Proteomes" id="UP000308600">
    <property type="component" value="Unassembled WGS sequence"/>
</dbReference>
<reference evidence="1 2" key="1">
    <citation type="journal article" date="2019" name="Nat. Ecol. Evol.">
        <title>Megaphylogeny resolves global patterns of mushroom evolution.</title>
        <authorList>
            <person name="Varga T."/>
            <person name="Krizsan K."/>
            <person name="Foldi C."/>
            <person name="Dima B."/>
            <person name="Sanchez-Garcia M."/>
            <person name="Sanchez-Ramirez S."/>
            <person name="Szollosi G.J."/>
            <person name="Szarkandi J.G."/>
            <person name="Papp V."/>
            <person name="Albert L."/>
            <person name="Andreopoulos W."/>
            <person name="Angelini C."/>
            <person name="Antonin V."/>
            <person name="Barry K.W."/>
            <person name="Bougher N.L."/>
            <person name="Buchanan P."/>
            <person name="Buyck B."/>
            <person name="Bense V."/>
            <person name="Catcheside P."/>
            <person name="Chovatia M."/>
            <person name="Cooper J."/>
            <person name="Damon W."/>
            <person name="Desjardin D."/>
            <person name="Finy P."/>
            <person name="Geml J."/>
            <person name="Haridas S."/>
            <person name="Hughes K."/>
            <person name="Justo A."/>
            <person name="Karasinski D."/>
            <person name="Kautmanova I."/>
            <person name="Kiss B."/>
            <person name="Kocsube S."/>
            <person name="Kotiranta H."/>
            <person name="LaButti K.M."/>
            <person name="Lechner B.E."/>
            <person name="Liimatainen K."/>
            <person name="Lipzen A."/>
            <person name="Lukacs Z."/>
            <person name="Mihaltcheva S."/>
            <person name="Morgado L.N."/>
            <person name="Niskanen T."/>
            <person name="Noordeloos M.E."/>
            <person name="Ohm R.A."/>
            <person name="Ortiz-Santana B."/>
            <person name="Ovrebo C."/>
            <person name="Racz N."/>
            <person name="Riley R."/>
            <person name="Savchenko A."/>
            <person name="Shiryaev A."/>
            <person name="Soop K."/>
            <person name="Spirin V."/>
            <person name="Szebenyi C."/>
            <person name="Tomsovsky M."/>
            <person name="Tulloss R.E."/>
            <person name="Uehling J."/>
            <person name="Grigoriev I.V."/>
            <person name="Vagvolgyi C."/>
            <person name="Papp T."/>
            <person name="Martin F.M."/>
            <person name="Miettinen O."/>
            <person name="Hibbett D.S."/>
            <person name="Nagy L.G."/>
        </authorList>
    </citation>
    <scope>NUCLEOTIDE SEQUENCE [LARGE SCALE GENOMIC DNA]</scope>
    <source>
        <strain evidence="1 2">NL-1719</strain>
    </source>
</reference>
<dbReference type="EMBL" id="ML208459">
    <property type="protein sequence ID" value="TFK64832.1"/>
    <property type="molecule type" value="Genomic_DNA"/>
</dbReference>
<evidence type="ECO:0000313" key="2">
    <source>
        <dbReference type="Proteomes" id="UP000308600"/>
    </source>
</evidence>